<name>A0A072PL78_9EURO</name>
<evidence type="ECO:0000313" key="2">
    <source>
        <dbReference type="Proteomes" id="UP000027920"/>
    </source>
</evidence>
<comment type="caution">
    <text evidence="1">The sequence shown here is derived from an EMBL/GenBank/DDBJ whole genome shotgun (WGS) entry which is preliminary data.</text>
</comment>
<dbReference type="OrthoDB" id="5840532at2759"/>
<dbReference type="PANTHER" id="PTHR36156:SF2">
    <property type="entry name" value="CUPIN TYPE-2 DOMAIN-CONTAINING PROTEIN"/>
    <property type="match status" value="1"/>
</dbReference>
<dbReference type="InterPro" id="IPR047142">
    <property type="entry name" value="OryJ/VirC-like"/>
</dbReference>
<evidence type="ECO:0008006" key="3">
    <source>
        <dbReference type="Google" id="ProtNLM"/>
    </source>
</evidence>
<proteinExistence type="predicted"/>
<dbReference type="EMBL" id="AMGV01000002">
    <property type="protein sequence ID" value="KEF60636.1"/>
    <property type="molecule type" value="Genomic_DNA"/>
</dbReference>
<dbReference type="InterPro" id="IPR011051">
    <property type="entry name" value="RmlC_Cupin_sf"/>
</dbReference>
<dbReference type="VEuPathDB" id="FungiDB:A1O9_02197"/>
<dbReference type="InterPro" id="IPR014710">
    <property type="entry name" value="RmlC-like_jellyroll"/>
</dbReference>
<dbReference type="SUPFAM" id="SSF51182">
    <property type="entry name" value="RmlC-like cupins"/>
    <property type="match status" value="1"/>
</dbReference>
<dbReference type="Proteomes" id="UP000027920">
    <property type="component" value="Unassembled WGS sequence"/>
</dbReference>
<sequence>MASYSPLPPIRRVVTGHNADAKAYVERDDLINAEVMDHGNAAQLLWSSDSIPADVNVTDDRAKVKTGIVNGGSVMRIVDFPPHSTGRFHRTISQDYIVVLKGIVSLTLDDGSKTPVAEGGVVVQRATMHGWDNDTNEWTRILCVLTPSNNPVVNGVELKQHMTFHVE</sequence>
<organism evidence="1 2">
    <name type="scientific">Exophiala aquamarina CBS 119918</name>
    <dbReference type="NCBI Taxonomy" id="1182545"/>
    <lineage>
        <taxon>Eukaryota</taxon>
        <taxon>Fungi</taxon>
        <taxon>Dikarya</taxon>
        <taxon>Ascomycota</taxon>
        <taxon>Pezizomycotina</taxon>
        <taxon>Eurotiomycetes</taxon>
        <taxon>Chaetothyriomycetidae</taxon>
        <taxon>Chaetothyriales</taxon>
        <taxon>Herpotrichiellaceae</taxon>
        <taxon>Exophiala</taxon>
    </lineage>
</organism>
<dbReference type="PANTHER" id="PTHR36156">
    <property type="entry name" value="SLR2101 PROTEIN"/>
    <property type="match status" value="1"/>
</dbReference>
<dbReference type="AlphaFoldDB" id="A0A072PL78"/>
<dbReference type="RefSeq" id="XP_013263226.1">
    <property type="nucleotide sequence ID" value="XM_013407772.1"/>
</dbReference>
<reference evidence="1 2" key="1">
    <citation type="submission" date="2013-03" db="EMBL/GenBank/DDBJ databases">
        <title>The Genome Sequence of Exophiala aquamarina CBS 119918.</title>
        <authorList>
            <consortium name="The Broad Institute Genomics Platform"/>
            <person name="Cuomo C."/>
            <person name="de Hoog S."/>
            <person name="Gorbushina A."/>
            <person name="Walker B."/>
            <person name="Young S.K."/>
            <person name="Zeng Q."/>
            <person name="Gargeya S."/>
            <person name="Fitzgerald M."/>
            <person name="Haas B."/>
            <person name="Abouelleil A."/>
            <person name="Allen A.W."/>
            <person name="Alvarado L."/>
            <person name="Arachchi H.M."/>
            <person name="Berlin A.M."/>
            <person name="Chapman S.B."/>
            <person name="Gainer-Dewar J."/>
            <person name="Goldberg J."/>
            <person name="Griggs A."/>
            <person name="Gujja S."/>
            <person name="Hansen M."/>
            <person name="Howarth C."/>
            <person name="Imamovic A."/>
            <person name="Ireland A."/>
            <person name="Larimer J."/>
            <person name="McCowan C."/>
            <person name="Murphy C."/>
            <person name="Pearson M."/>
            <person name="Poon T.W."/>
            <person name="Priest M."/>
            <person name="Roberts A."/>
            <person name="Saif S."/>
            <person name="Shea T."/>
            <person name="Sisk P."/>
            <person name="Sykes S."/>
            <person name="Wortman J."/>
            <person name="Nusbaum C."/>
            <person name="Birren B."/>
        </authorList>
    </citation>
    <scope>NUCLEOTIDE SEQUENCE [LARGE SCALE GENOMIC DNA]</scope>
    <source>
        <strain evidence="1 2">CBS 119918</strain>
    </source>
</reference>
<keyword evidence="2" id="KW-1185">Reference proteome</keyword>
<protein>
    <recommendedName>
        <fullName evidence="3">Cupin 2 conserved barrel domain-containing protein</fullName>
    </recommendedName>
</protein>
<evidence type="ECO:0000313" key="1">
    <source>
        <dbReference type="EMBL" id="KEF60636.1"/>
    </source>
</evidence>
<gene>
    <name evidence="1" type="ORF">A1O9_02197</name>
</gene>
<dbReference type="STRING" id="1182545.A0A072PL78"/>
<dbReference type="CDD" id="cd02231">
    <property type="entry name" value="cupin_BLL6423-like"/>
    <property type="match status" value="1"/>
</dbReference>
<accession>A0A072PL78</accession>
<dbReference type="Gene3D" id="2.60.120.10">
    <property type="entry name" value="Jelly Rolls"/>
    <property type="match status" value="1"/>
</dbReference>
<dbReference type="HOGENOM" id="CLU_096188_2_2_1"/>
<dbReference type="GeneID" id="25277142"/>
<dbReference type="Gene3D" id="2.20.70.150">
    <property type="match status" value="1"/>
</dbReference>